<feature type="compositionally biased region" description="Acidic residues" evidence="16">
    <location>
        <begin position="337"/>
        <end position="353"/>
    </location>
</feature>
<keyword evidence="9 15" id="KW-0863">Zinc-finger</keyword>
<dbReference type="Gene3D" id="3.30.40.10">
    <property type="entry name" value="Zinc/RING finger domain, C3HC4 (zinc finger)"/>
    <property type="match status" value="1"/>
</dbReference>
<evidence type="ECO:0000256" key="8">
    <source>
        <dbReference type="ARBA" id="ARBA00022763"/>
    </source>
</evidence>
<dbReference type="InterPro" id="IPR014857">
    <property type="entry name" value="Nse1_RING_C4HC3-type"/>
</dbReference>
<name>A0A8E2JDU1_9PEZI</name>
<dbReference type="InterPro" id="IPR013083">
    <property type="entry name" value="Znf_RING/FYVE/PHD"/>
</dbReference>
<comment type="subunit">
    <text evidence="15">Component of the Smc5-Smc6 complex.</text>
</comment>
<dbReference type="Proteomes" id="UP000250266">
    <property type="component" value="Unassembled WGS sequence"/>
</dbReference>
<evidence type="ECO:0000256" key="16">
    <source>
        <dbReference type="SAM" id="MobiDB-lite"/>
    </source>
</evidence>
<dbReference type="EMBL" id="KV745044">
    <property type="protein sequence ID" value="OCK78722.1"/>
    <property type="molecule type" value="Genomic_DNA"/>
</dbReference>
<evidence type="ECO:0000256" key="9">
    <source>
        <dbReference type="ARBA" id="ARBA00022771"/>
    </source>
</evidence>
<dbReference type="Gene3D" id="1.10.10.10">
    <property type="entry name" value="Winged helix-like DNA-binding domain superfamily/Winged helix DNA-binding domain"/>
    <property type="match status" value="1"/>
</dbReference>
<keyword evidence="10 15" id="KW-0833">Ubl conjugation pathway</keyword>
<evidence type="ECO:0000256" key="5">
    <source>
        <dbReference type="ARBA" id="ARBA00019422"/>
    </source>
</evidence>
<evidence type="ECO:0000313" key="19">
    <source>
        <dbReference type="Proteomes" id="UP000250266"/>
    </source>
</evidence>
<dbReference type="GO" id="GO:0061630">
    <property type="term" value="F:ubiquitin protein ligase activity"/>
    <property type="evidence" value="ECO:0007669"/>
    <property type="project" value="UniProtKB-EC"/>
</dbReference>
<evidence type="ECO:0000256" key="10">
    <source>
        <dbReference type="ARBA" id="ARBA00022786"/>
    </source>
</evidence>
<evidence type="ECO:0000256" key="3">
    <source>
        <dbReference type="ARBA" id="ARBA00010258"/>
    </source>
</evidence>
<evidence type="ECO:0000259" key="17">
    <source>
        <dbReference type="Pfam" id="PF08746"/>
    </source>
</evidence>
<dbReference type="InterPro" id="IPR011513">
    <property type="entry name" value="Nse1"/>
</dbReference>
<keyword evidence="19" id="KW-1185">Reference proteome</keyword>
<dbReference type="PANTHER" id="PTHR20973:SF0">
    <property type="entry name" value="NON-STRUCTURAL MAINTENANCE OF CHROMOSOMES ELEMENT 1 HOMOLOG"/>
    <property type="match status" value="1"/>
</dbReference>
<sequence>MADAEEQDVYNNSHRAFLQAFLARSVLTLEEIKPILAAVLSAQDRRRPTLPNDITEPDLSAFLAIINTRLAPLDFEIRSTHSQHDRTRIYALVNTTSDALTQLATTHSPDEIAYVKRLLDAMFETYNTRKREVLAVTSMQARQLAKAPSSISRLSRGGGENDEEEGDIAQTQGSAGQGITIAAAEKVIDAMVEEGWFEKSRAAYYSLSARALMELRGWLRDTYNEMPVEGEEGEAVIRIRDCEACMEIVTVGQRCSNPSCPCRLHNICTQRFFAAQPRHCPRCKAEWTGTDFVGEKAATGSNAARSGAARSSAARSSTARSSTISSQRTMMRTNGDVESDEEQGGEEEEEEEE</sequence>
<dbReference type="AlphaFoldDB" id="A0A8E2JDU1"/>
<evidence type="ECO:0000256" key="13">
    <source>
        <dbReference type="ARBA" id="ARBA00023204"/>
    </source>
</evidence>
<feature type="region of interest" description="Disordered" evidence="16">
    <location>
        <begin position="299"/>
        <end position="353"/>
    </location>
</feature>
<evidence type="ECO:0000256" key="12">
    <source>
        <dbReference type="ARBA" id="ARBA00023172"/>
    </source>
</evidence>
<evidence type="ECO:0000256" key="2">
    <source>
        <dbReference type="ARBA" id="ARBA00004123"/>
    </source>
</evidence>
<keyword evidence="11 15" id="KW-0862">Zinc</keyword>
<comment type="catalytic activity">
    <reaction evidence="1 15">
        <text>S-ubiquitinyl-[E2 ubiquitin-conjugating enzyme]-L-cysteine + [acceptor protein]-L-lysine = [E2 ubiquitin-conjugating enzyme]-L-cysteine + N(6)-ubiquitinyl-[acceptor protein]-L-lysine.</text>
        <dbReference type="EC" id="2.3.2.27"/>
    </reaction>
</comment>
<dbReference type="GO" id="GO:0030915">
    <property type="term" value="C:Smc5-Smc6 complex"/>
    <property type="evidence" value="ECO:0007669"/>
    <property type="project" value="UniProtKB-UniRule"/>
</dbReference>
<evidence type="ECO:0000256" key="7">
    <source>
        <dbReference type="ARBA" id="ARBA00022723"/>
    </source>
</evidence>
<evidence type="ECO:0000256" key="14">
    <source>
        <dbReference type="ARBA" id="ARBA00023242"/>
    </source>
</evidence>
<dbReference type="Pfam" id="PF07574">
    <property type="entry name" value="SMC_Nse1"/>
    <property type="match status" value="1"/>
</dbReference>
<organism evidence="18 19">
    <name type="scientific">Lepidopterella palustris CBS 459.81</name>
    <dbReference type="NCBI Taxonomy" id="1314670"/>
    <lineage>
        <taxon>Eukaryota</taxon>
        <taxon>Fungi</taxon>
        <taxon>Dikarya</taxon>
        <taxon>Ascomycota</taxon>
        <taxon>Pezizomycotina</taxon>
        <taxon>Dothideomycetes</taxon>
        <taxon>Pleosporomycetidae</taxon>
        <taxon>Mytilinidiales</taxon>
        <taxon>Argynnaceae</taxon>
        <taxon>Lepidopterella</taxon>
    </lineage>
</organism>
<dbReference type="EC" id="2.3.2.27" evidence="4 15"/>
<gene>
    <name evidence="18" type="ORF">K432DRAFT_383686</name>
</gene>
<keyword evidence="14 15" id="KW-0539">Nucleus</keyword>
<keyword evidence="13 15" id="KW-0234">DNA repair</keyword>
<comment type="subcellular location">
    <subcellularLocation>
        <location evidence="2 15">Nucleus</location>
    </subcellularLocation>
</comment>
<comment type="function">
    <text evidence="15">Acts in a DNA repair pathway for removal of UV-induced DNA damage that is distinct from classical nucleotide excision repair and in repair of ionizing radiation damage. Functions in homologous recombination repair of DNA double strand breaks and in recovery of stalled replication forks.</text>
</comment>
<keyword evidence="12 15" id="KW-0233">DNA recombination</keyword>
<dbReference type="OrthoDB" id="185455at2759"/>
<dbReference type="CDD" id="cd16493">
    <property type="entry name" value="RING-CH-C4HC3_NSE1"/>
    <property type="match status" value="1"/>
</dbReference>
<dbReference type="Pfam" id="PF08746">
    <property type="entry name" value="zf-RING-like"/>
    <property type="match status" value="1"/>
</dbReference>
<dbReference type="GO" id="GO:0000724">
    <property type="term" value="P:double-strand break repair via homologous recombination"/>
    <property type="evidence" value="ECO:0007669"/>
    <property type="project" value="TreeGrafter"/>
</dbReference>
<evidence type="ECO:0000256" key="1">
    <source>
        <dbReference type="ARBA" id="ARBA00000900"/>
    </source>
</evidence>
<evidence type="ECO:0000313" key="18">
    <source>
        <dbReference type="EMBL" id="OCK78722.1"/>
    </source>
</evidence>
<protein>
    <recommendedName>
        <fullName evidence="5 15">Non-structural maintenance of chromosomes element 1 homolog</fullName>
        <ecNumber evidence="4 15">2.3.2.27</ecNumber>
    </recommendedName>
</protein>
<keyword evidence="7 15" id="KW-0479">Metal-binding</keyword>
<dbReference type="PANTHER" id="PTHR20973">
    <property type="entry name" value="NON-SMC ELEMENT 1-RELATED"/>
    <property type="match status" value="1"/>
</dbReference>
<dbReference type="GO" id="GO:0008270">
    <property type="term" value="F:zinc ion binding"/>
    <property type="evidence" value="ECO:0007669"/>
    <property type="project" value="UniProtKB-KW"/>
</dbReference>
<keyword evidence="8 15" id="KW-0227">DNA damage</keyword>
<keyword evidence="6 15" id="KW-0808">Transferase</keyword>
<evidence type="ECO:0000256" key="4">
    <source>
        <dbReference type="ARBA" id="ARBA00012483"/>
    </source>
</evidence>
<comment type="similarity">
    <text evidence="3 15">Belongs to the NSE1 family.</text>
</comment>
<feature type="domain" description="Non-structural maintenance of chromosomes element 1 RING C4HC3-type" evidence="17">
    <location>
        <begin position="242"/>
        <end position="283"/>
    </location>
</feature>
<evidence type="ECO:0000256" key="6">
    <source>
        <dbReference type="ARBA" id="ARBA00022679"/>
    </source>
</evidence>
<feature type="region of interest" description="Disordered" evidence="16">
    <location>
        <begin position="147"/>
        <end position="174"/>
    </location>
</feature>
<proteinExistence type="inferred from homology"/>
<evidence type="ECO:0000256" key="11">
    <source>
        <dbReference type="ARBA" id="ARBA00022833"/>
    </source>
</evidence>
<dbReference type="InterPro" id="IPR036388">
    <property type="entry name" value="WH-like_DNA-bd_sf"/>
</dbReference>
<feature type="compositionally biased region" description="Low complexity" evidence="16">
    <location>
        <begin position="299"/>
        <end position="329"/>
    </location>
</feature>
<reference evidence="18 19" key="1">
    <citation type="journal article" date="2016" name="Nat. Commun.">
        <title>Ectomycorrhizal ecology is imprinted in the genome of the dominant symbiotic fungus Cenococcum geophilum.</title>
        <authorList>
            <consortium name="DOE Joint Genome Institute"/>
            <person name="Peter M."/>
            <person name="Kohler A."/>
            <person name="Ohm R.A."/>
            <person name="Kuo A."/>
            <person name="Krutzmann J."/>
            <person name="Morin E."/>
            <person name="Arend M."/>
            <person name="Barry K.W."/>
            <person name="Binder M."/>
            <person name="Choi C."/>
            <person name="Clum A."/>
            <person name="Copeland A."/>
            <person name="Grisel N."/>
            <person name="Haridas S."/>
            <person name="Kipfer T."/>
            <person name="LaButti K."/>
            <person name="Lindquist E."/>
            <person name="Lipzen A."/>
            <person name="Maire R."/>
            <person name="Meier B."/>
            <person name="Mihaltcheva S."/>
            <person name="Molinier V."/>
            <person name="Murat C."/>
            <person name="Poggeler S."/>
            <person name="Quandt C.A."/>
            <person name="Sperisen C."/>
            <person name="Tritt A."/>
            <person name="Tisserant E."/>
            <person name="Crous P.W."/>
            <person name="Henrissat B."/>
            <person name="Nehls U."/>
            <person name="Egli S."/>
            <person name="Spatafora J.W."/>
            <person name="Grigoriev I.V."/>
            <person name="Martin F.M."/>
        </authorList>
    </citation>
    <scope>NUCLEOTIDE SEQUENCE [LARGE SCALE GENOMIC DNA]</scope>
    <source>
        <strain evidence="18 19">CBS 459.81</strain>
    </source>
</reference>
<evidence type="ECO:0000256" key="15">
    <source>
        <dbReference type="RuleBase" id="RU368018"/>
    </source>
</evidence>
<accession>A0A8E2JDU1</accession>
<dbReference type="Gene3D" id="3.90.1150.220">
    <property type="match status" value="1"/>
</dbReference>
<dbReference type="GO" id="GO:0005634">
    <property type="term" value="C:nucleus"/>
    <property type="evidence" value="ECO:0007669"/>
    <property type="project" value="UniProtKB-SubCell"/>
</dbReference>